<sequence>MEPPSVAISITGLIIQFVEIGKSAYELFETVQDFSGESKRLVVLVNVEKLRYDNWAKPWAHEISLYGDASKFEERHKGQYMNFTVAIDIIAQICDLLTNVNALREKYGLNDKFVSQSAILSFGAAVLSTPEEQEERARSYLKLQQRIGVTGRMKWAVRDKENCEKLMSHLGEYNEALRNILPPLRQKAYDGGLVTYLSNAHAESGEEALRILAHETKFTIGQEGRGLAAAARMKYDRFQFEKGKLNQPSTPTSDIVLQSDSFHLPCHDPTSRSLVKFGNETVIMELKEISHPSHDRR</sequence>
<evidence type="ECO:0000313" key="3">
    <source>
        <dbReference type="Proteomes" id="UP000536711"/>
    </source>
</evidence>
<dbReference type="AlphaFoldDB" id="A0A8H4JJW4"/>
<dbReference type="Proteomes" id="UP000536711">
    <property type="component" value="Unassembled WGS sequence"/>
</dbReference>
<protein>
    <submittedName>
        <fullName evidence="2">Kinesin light chain</fullName>
    </submittedName>
</protein>
<evidence type="ECO:0000313" key="2">
    <source>
        <dbReference type="EMBL" id="KAF4428959.1"/>
    </source>
</evidence>
<name>A0A8H4JJW4_9HYPO</name>
<keyword evidence="3" id="KW-1185">Reference proteome</keyword>
<accession>A0A8H4JJW4</accession>
<dbReference type="EMBL" id="JAADJF010000266">
    <property type="protein sequence ID" value="KAF4428959.1"/>
    <property type="molecule type" value="Genomic_DNA"/>
</dbReference>
<evidence type="ECO:0000259" key="1">
    <source>
        <dbReference type="Pfam" id="PF14479"/>
    </source>
</evidence>
<dbReference type="Pfam" id="PF14479">
    <property type="entry name" value="HeLo"/>
    <property type="match status" value="1"/>
</dbReference>
<dbReference type="InterPro" id="IPR038305">
    <property type="entry name" value="HeLo_sf"/>
</dbReference>
<reference evidence="2 3" key="1">
    <citation type="submission" date="2020-01" db="EMBL/GenBank/DDBJ databases">
        <title>Identification and distribution of gene clusters putatively required for synthesis of sphingolipid metabolism inhibitors in phylogenetically diverse species of the filamentous fungus Fusarium.</title>
        <authorList>
            <person name="Kim H.-S."/>
            <person name="Busman M."/>
            <person name="Brown D.W."/>
            <person name="Divon H."/>
            <person name="Uhlig S."/>
            <person name="Proctor R.H."/>
        </authorList>
    </citation>
    <scope>NUCLEOTIDE SEQUENCE [LARGE SCALE GENOMIC DNA]</scope>
    <source>
        <strain evidence="2 3">NRRL 13308</strain>
    </source>
</reference>
<organism evidence="2 3">
    <name type="scientific">Fusarium acutatum</name>
    <dbReference type="NCBI Taxonomy" id="78861"/>
    <lineage>
        <taxon>Eukaryota</taxon>
        <taxon>Fungi</taxon>
        <taxon>Dikarya</taxon>
        <taxon>Ascomycota</taxon>
        <taxon>Pezizomycotina</taxon>
        <taxon>Sordariomycetes</taxon>
        <taxon>Hypocreomycetidae</taxon>
        <taxon>Hypocreales</taxon>
        <taxon>Nectriaceae</taxon>
        <taxon>Fusarium</taxon>
        <taxon>Fusarium fujikuroi species complex</taxon>
    </lineage>
</organism>
<feature type="domain" description="Prion-inhibition and propagation HeLo" evidence="1">
    <location>
        <begin position="18"/>
        <end position="187"/>
    </location>
</feature>
<comment type="caution">
    <text evidence="2">The sequence shown here is derived from an EMBL/GenBank/DDBJ whole genome shotgun (WGS) entry which is preliminary data.</text>
</comment>
<proteinExistence type="predicted"/>
<gene>
    <name evidence="2" type="ORF">FACUT_9222</name>
</gene>
<dbReference type="InterPro" id="IPR029498">
    <property type="entry name" value="HeLo_dom"/>
</dbReference>
<dbReference type="Gene3D" id="1.20.120.1020">
    <property type="entry name" value="Prion-inhibition and propagation, HeLo domain"/>
    <property type="match status" value="1"/>
</dbReference>